<feature type="region of interest" description="Disordered" evidence="1">
    <location>
        <begin position="105"/>
        <end position="145"/>
    </location>
</feature>
<name>A0A2Z7AQS4_9LAMI</name>
<organism evidence="2 3">
    <name type="scientific">Dorcoceras hygrometricum</name>
    <dbReference type="NCBI Taxonomy" id="472368"/>
    <lineage>
        <taxon>Eukaryota</taxon>
        <taxon>Viridiplantae</taxon>
        <taxon>Streptophyta</taxon>
        <taxon>Embryophyta</taxon>
        <taxon>Tracheophyta</taxon>
        <taxon>Spermatophyta</taxon>
        <taxon>Magnoliopsida</taxon>
        <taxon>eudicotyledons</taxon>
        <taxon>Gunneridae</taxon>
        <taxon>Pentapetalae</taxon>
        <taxon>asterids</taxon>
        <taxon>lamiids</taxon>
        <taxon>Lamiales</taxon>
        <taxon>Gesneriaceae</taxon>
        <taxon>Didymocarpoideae</taxon>
        <taxon>Trichosporeae</taxon>
        <taxon>Loxocarpinae</taxon>
        <taxon>Dorcoceras</taxon>
    </lineage>
</organism>
<evidence type="ECO:0000313" key="3">
    <source>
        <dbReference type="Proteomes" id="UP000250235"/>
    </source>
</evidence>
<protein>
    <submittedName>
        <fullName evidence="2">Uncharacterized protein</fullName>
    </submittedName>
</protein>
<feature type="compositionally biased region" description="Basic residues" evidence="1">
    <location>
        <begin position="136"/>
        <end position="145"/>
    </location>
</feature>
<keyword evidence="3" id="KW-1185">Reference proteome</keyword>
<feature type="region of interest" description="Disordered" evidence="1">
    <location>
        <begin position="174"/>
        <end position="204"/>
    </location>
</feature>
<dbReference type="Proteomes" id="UP000250235">
    <property type="component" value="Unassembled WGS sequence"/>
</dbReference>
<dbReference type="OrthoDB" id="3934549at2759"/>
<evidence type="ECO:0000313" key="2">
    <source>
        <dbReference type="EMBL" id="KZV24165.1"/>
    </source>
</evidence>
<dbReference type="EMBL" id="KV012865">
    <property type="protein sequence ID" value="KZV24165.1"/>
    <property type="molecule type" value="Genomic_DNA"/>
</dbReference>
<evidence type="ECO:0000256" key="1">
    <source>
        <dbReference type="SAM" id="MobiDB-lite"/>
    </source>
</evidence>
<sequence length="295" mass="32878">MVIGSLATLDLPMVVDLIGIFVLKGSYCTLTMIDWFLPALSVIPRGTWGDVARCFTMIRWVSPKMWFRSRKCCEPMASCIPEPLRVTQVLVSQFPHGNQAQCVEYRRRKDGSLGKTPGRDAATGSPPDRHIDVPHRRPPPHCRRATTHAACRPKSHAQRVQHACMAIPTGTRQRGRLGSVRARRAQVGSRTYAMPTSGGGERHAGRAHDIATIYTPSCVQQVHDDRGVLHDGRVACAWLLRDGHANPTRRLHDGPVMSWNRNFYFIFRGFDAISNMYDRSEPEALIPLLVHGGSG</sequence>
<accession>A0A2Z7AQS4</accession>
<gene>
    <name evidence="2" type="ORF">F511_40680</name>
</gene>
<reference evidence="2 3" key="1">
    <citation type="journal article" date="2015" name="Proc. Natl. Acad. Sci. U.S.A.">
        <title>The resurrection genome of Boea hygrometrica: A blueprint for survival of dehydration.</title>
        <authorList>
            <person name="Xiao L."/>
            <person name="Yang G."/>
            <person name="Zhang L."/>
            <person name="Yang X."/>
            <person name="Zhao S."/>
            <person name="Ji Z."/>
            <person name="Zhou Q."/>
            <person name="Hu M."/>
            <person name="Wang Y."/>
            <person name="Chen M."/>
            <person name="Xu Y."/>
            <person name="Jin H."/>
            <person name="Xiao X."/>
            <person name="Hu G."/>
            <person name="Bao F."/>
            <person name="Hu Y."/>
            <person name="Wan P."/>
            <person name="Li L."/>
            <person name="Deng X."/>
            <person name="Kuang T."/>
            <person name="Xiang C."/>
            <person name="Zhu J.K."/>
            <person name="Oliver M.J."/>
            <person name="He Y."/>
        </authorList>
    </citation>
    <scope>NUCLEOTIDE SEQUENCE [LARGE SCALE GENOMIC DNA]</scope>
    <source>
        <strain evidence="3">cv. XS01</strain>
    </source>
</reference>
<dbReference type="AlphaFoldDB" id="A0A2Z7AQS4"/>
<proteinExistence type="predicted"/>